<dbReference type="EMBL" id="JAWDJW010000002">
    <property type="protein sequence ID" value="KAK3082255.1"/>
    <property type="molecule type" value="Genomic_DNA"/>
</dbReference>
<gene>
    <name evidence="1" type="ORF">LTS18_007811</name>
</gene>
<proteinExistence type="predicted"/>
<protein>
    <submittedName>
        <fullName evidence="1">Uncharacterized protein</fullName>
    </submittedName>
</protein>
<feature type="non-terminal residue" evidence="1">
    <location>
        <position position="1"/>
    </location>
</feature>
<comment type="caution">
    <text evidence="1">The sequence shown here is derived from an EMBL/GenBank/DDBJ whole genome shotgun (WGS) entry which is preliminary data.</text>
</comment>
<organism evidence="1 2">
    <name type="scientific">Coniosporium uncinatum</name>
    <dbReference type="NCBI Taxonomy" id="93489"/>
    <lineage>
        <taxon>Eukaryota</taxon>
        <taxon>Fungi</taxon>
        <taxon>Dikarya</taxon>
        <taxon>Ascomycota</taxon>
        <taxon>Pezizomycotina</taxon>
        <taxon>Dothideomycetes</taxon>
        <taxon>Dothideomycetes incertae sedis</taxon>
        <taxon>Coniosporium</taxon>
    </lineage>
</organism>
<accession>A0ACC3DZV1</accession>
<dbReference type="Proteomes" id="UP001186974">
    <property type="component" value="Unassembled WGS sequence"/>
</dbReference>
<reference evidence="1" key="1">
    <citation type="submission" date="2024-09" db="EMBL/GenBank/DDBJ databases">
        <title>Black Yeasts Isolated from many extreme environments.</title>
        <authorList>
            <person name="Coleine C."/>
            <person name="Stajich J.E."/>
            <person name="Selbmann L."/>
        </authorList>
    </citation>
    <scope>NUCLEOTIDE SEQUENCE</scope>
    <source>
        <strain evidence="1">CCFEE 5737</strain>
    </source>
</reference>
<evidence type="ECO:0000313" key="1">
    <source>
        <dbReference type="EMBL" id="KAK3082255.1"/>
    </source>
</evidence>
<evidence type="ECO:0000313" key="2">
    <source>
        <dbReference type="Proteomes" id="UP001186974"/>
    </source>
</evidence>
<name>A0ACC3DZV1_9PEZI</name>
<keyword evidence="2" id="KW-1185">Reference proteome</keyword>
<sequence>VVDPGKTAMTNAEVLQWVGKTQKRYQDTNRTMPSNFKYITGAVASQLTRAEAPLNHAKDPNYTEQSYDALLEVLVGQFDMEKGEVLQIFNHRPASLIELALYVEELDSRFEEHQQQEMLDAIGRNLRSEPGQGVVEPIAVSKGDG</sequence>